<evidence type="ECO:0000313" key="4">
    <source>
        <dbReference type="Proteomes" id="UP000242088"/>
    </source>
</evidence>
<reference evidence="3" key="2">
    <citation type="submission" date="2018-03" db="EMBL/GenBank/DDBJ databases">
        <authorList>
            <person name="Keele B.F."/>
        </authorList>
    </citation>
    <scope>NUCLEOTIDE SEQUENCE</scope>
    <source>
        <strain evidence="3">SNUC 4143</strain>
        <strain evidence="1">SNUC 761</strain>
    </source>
</reference>
<dbReference type="Proteomes" id="UP000243350">
    <property type="component" value="Unassembled WGS sequence"/>
</dbReference>
<evidence type="ECO:0000313" key="3">
    <source>
        <dbReference type="EMBL" id="PTF15899.1"/>
    </source>
</evidence>
<dbReference type="EMBL" id="PYZI01000009">
    <property type="protein sequence ID" value="PTF13592.1"/>
    <property type="molecule type" value="Genomic_DNA"/>
</dbReference>
<dbReference type="EMBL" id="PYZH01000021">
    <property type="protein sequence ID" value="PTF15899.1"/>
    <property type="molecule type" value="Genomic_DNA"/>
</dbReference>
<dbReference type="Proteomes" id="UP000242547">
    <property type="component" value="Unassembled WGS sequence"/>
</dbReference>
<dbReference type="Pfam" id="PF08863">
    <property type="entry name" value="YolD"/>
    <property type="match status" value="1"/>
</dbReference>
<accession>A0A2T4KRC2</accession>
<protein>
    <submittedName>
        <fullName evidence="3">Uncharacterized protein</fullName>
    </submittedName>
</protein>
<dbReference type="PANTHER" id="PTHR40051">
    <property type="entry name" value="IG HYPOTHETICAL 15966"/>
    <property type="match status" value="1"/>
</dbReference>
<evidence type="ECO:0000313" key="2">
    <source>
        <dbReference type="EMBL" id="PTF13592.1"/>
    </source>
</evidence>
<gene>
    <name evidence="1" type="ORF">BUY44_07445</name>
    <name evidence="2" type="ORF">BUY47_08085</name>
    <name evidence="3" type="ORF">BUY48_04865</name>
</gene>
<dbReference type="Proteomes" id="UP000242088">
    <property type="component" value="Unassembled WGS sequence"/>
</dbReference>
<dbReference type="AlphaFoldDB" id="A0A2T4KRC2"/>
<name>A0A2T4KRC2_9STAP</name>
<dbReference type="InterPro" id="IPR014962">
    <property type="entry name" value="YolD"/>
</dbReference>
<reference evidence="4 5" key="1">
    <citation type="journal article" date="2016" name="Front. Microbiol.">
        <title>Comprehensive Phylogenetic Analysis of Bovine Non-aureus Staphylococci Species Based on Whole-Genome Sequencing.</title>
        <authorList>
            <person name="Naushad S."/>
            <person name="Barkema H.W."/>
            <person name="Luby C."/>
            <person name="Condas L.A."/>
            <person name="Nobrega D.B."/>
            <person name="Carson D.A."/>
            <person name="De Buck J."/>
        </authorList>
    </citation>
    <scope>NUCLEOTIDE SEQUENCE [LARGE SCALE GENOMIC DNA]</scope>
    <source>
        <strain evidence="2 4">SNUC 1409</strain>
        <strain evidence="3 5">SNUC 4143</strain>
        <strain evidence="1">SNUC 761</strain>
    </source>
</reference>
<dbReference type="EMBL" id="PYZL01000046">
    <property type="protein sequence ID" value="PTE72933.1"/>
    <property type="molecule type" value="Genomic_DNA"/>
</dbReference>
<evidence type="ECO:0000313" key="1">
    <source>
        <dbReference type="EMBL" id="PTE72933.1"/>
    </source>
</evidence>
<sequence length="136" mass="16045">MIINPDAPDEYKYETDYRKIPREYLNPNIPEGRRNVKWSPFATIPEQFEILNKIIQIQNKIKKPSLSEDALSHLDYIVQQKLQTDELCSLDYWEDGHIQNYTGNILKFDPLSNSFIFCDGNEQTYQLLKENICNIT</sequence>
<organism evidence="3 5">
    <name type="scientific">Staphylococcus devriesei</name>
    <dbReference type="NCBI Taxonomy" id="586733"/>
    <lineage>
        <taxon>Bacteria</taxon>
        <taxon>Bacillati</taxon>
        <taxon>Bacillota</taxon>
        <taxon>Bacilli</taxon>
        <taxon>Bacillales</taxon>
        <taxon>Staphylococcaceae</taxon>
        <taxon>Staphylococcus</taxon>
    </lineage>
</organism>
<proteinExistence type="predicted"/>
<dbReference type="RefSeq" id="WP_107506125.1">
    <property type="nucleotide sequence ID" value="NZ_JAHCOZ010000002.1"/>
</dbReference>
<reference evidence="2" key="3">
    <citation type="submission" date="2018-03" db="EMBL/GenBank/DDBJ databases">
        <authorList>
            <person name="Naushad S."/>
        </authorList>
    </citation>
    <scope>NUCLEOTIDE SEQUENCE</scope>
    <source>
        <strain evidence="2">SNUC 1409</strain>
    </source>
</reference>
<comment type="caution">
    <text evidence="3">The sequence shown here is derived from an EMBL/GenBank/DDBJ whole genome shotgun (WGS) entry which is preliminary data.</text>
</comment>
<dbReference type="OrthoDB" id="2390144at2"/>
<keyword evidence="4" id="KW-1185">Reference proteome</keyword>
<evidence type="ECO:0000313" key="5">
    <source>
        <dbReference type="Proteomes" id="UP000243350"/>
    </source>
</evidence>
<dbReference type="PANTHER" id="PTHR40051:SF1">
    <property type="entry name" value="YOLD-LIKE FAMILY PROTEIN"/>
    <property type="match status" value="1"/>
</dbReference>